<evidence type="ECO:0000256" key="2">
    <source>
        <dbReference type="ARBA" id="ARBA00023157"/>
    </source>
</evidence>
<keyword evidence="1 4" id="KW-0732">Signal</keyword>
<feature type="domain" description="EGF-like" evidence="5">
    <location>
        <begin position="521"/>
        <end position="552"/>
    </location>
</feature>
<dbReference type="PANTHER" id="PTHR14949">
    <property type="entry name" value="EGF-LIKE-DOMAIN, MULTIPLE 7, 8"/>
    <property type="match status" value="1"/>
</dbReference>
<evidence type="ECO:0000313" key="6">
    <source>
        <dbReference type="EMBL" id="ROT84232.1"/>
    </source>
</evidence>
<dbReference type="OrthoDB" id="6347820at2759"/>
<comment type="caution">
    <text evidence="3">Lacks conserved residue(s) required for the propagation of feature annotation.</text>
</comment>
<evidence type="ECO:0000256" key="4">
    <source>
        <dbReference type="SAM" id="SignalP"/>
    </source>
</evidence>
<feature type="domain" description="EGF-like" evidence="5">
    <location>
        <begin position="330"/>
        <end position="361"/>
    </location>
</feature>
<dbReference type="GO" id="GO:0005576">
    <property type="term" value="C:extracellular region"/>
    <property type="evidence" value="ECO:0007669"/>
    <property type="project" value="TreeGrafter"/>
</dbReference>
<dbReference type="PROSITE" id="PS01186">
    <property type="entry name" value="EGF_2"/>
    <property type="match status" value="3"/>
</dbReference>
<dbReference type="InterPro" id="IPR050969">
    <property type="entry name" value="Dev_Signal_Modulators"/>
</dbReference>
<feature type="disulfide bond" evidence="3">
    <location>
        <begin position="333"/>
        <end position="343"/>
    </location>
</feature>
<dbReference type="GO" id="GO:0005102">
    <property type="term" value="F:signaling receptor binding"/>
    <property type="evidence" value="ECO:0007669"/>
    <property type="project" value="TreeGrafter"/>
</dbReference>
<dbReference type="Gene3D" id="2.10.25.10">
    <property type="entry name" value="Laminin"/>
    <property type="match status" value="4"/>
</dbReference>
<dbReference type="PANTHER" id="PTHR14949:SF56">
    <property type="entry name" value="EGF-LIKE-DOMAIN, MULTIPLE 7"/>
    <property type="match status" value="1"/>
</dbReference>
<evidence type="ECO:0000259" key="5">
    <source>
        <dbReference type="PROSITE" id="PS50026"/>
    </source>
</evidence>
<dbReference type="InterPro" id="IPR013111">
    <property type="entry name" value="EGF_extracell"/>
</dbReference>
<feature type="disulfide bond" evidence="3">
    <location>
        <begin position="260"/>
        <end position="269"/>
    </location>
</feature>
<comment type="caution">
    <text evidence="6">The sequence shown here is derived from an EMBL/GenBank/DDBJ whole genome shotgun (WGS) entry which is preliminary data.</text>
</comment>
<reference evidence="6 7" key="2">
    <citation type="submission" date="2019-01" db="EMBL/GenBank/DDBJ databases">
        <title>The decoding of complex shrimp genome reveals the adaptation for benthos swimmer, frequently molting mechanism and breeding impact on genome.</title>
        <authorList>
            <person name="Sun Y."/>
            <person name="Gao Y."/>
            <person name="Yu Y."/>
        </authorList>
    </citation>
    <scope>NUCLEOTIDE SEQUENCE [LARGE SCALE GENOMIC DNA]</scope>
    <source>
        <tissue evidence="6">Muscle</tissue>
    </source>
</reference>
<reference evidence="6 7" key="1">
    <citation type="submission" date="2018-04" db="EMBL/GenBank/DDBJ databases">
        <authorList>
            <person name="Zhang X."/>
            <person name="Yuan J."/>
            <person name="Li F."/>
            <person name="Xiang J."/>
        </authorList>
    </citation>
    <scope>NUCLEOTIDE SEQUENCE [LARGE SCALE GENOMIC DNA]</scope>
    <source>
        <tissue evidence="6">Muscle</tissue>
    </source>
</reference>
<organism evidence="6 7">
    <name type="scientific">Penaeus vannamei</name>
    <name type="common">Whiteleg shrimp</name>
    <name type="synonym">Litopenaeus vannamei</name>
    <dbReference type="NCBI Taxonomy" id="6689"/>
    <lineage>
        <taxon>Eukaryota</taxon>
        <taxon>Metazoa</taxon>
        <taxon>Ecdysozoa</taxon>
        <taxon>Arthropoda</taxon>
        <taxon>Crustacea</taxon>
        <taxon>Multicrustacea</taxon>
        <taxon>Malacostraca</taxon>
        <taxon>Eumalacostraca</taxon>
        <taxon>Eucarida</taxon>
        <taxon>Decapoda</taxon>
        <taxon>Dendrobranchiata</taxon>
        <taxon>Penaeoidea</taxon>
        <taxon>Penaeidae</taxon>
        <taxon>Penaeus</taxon>
    </lineage>
</organism>
<keyword evidence="3" id="KW-0245">EGF-like domain</keyword>
<dbReference type="CDD" id="cd00054">
    <property type="entry name" value="EGF_CA"/>
    <property type="match status" value="1"/>
</dbReference>
<feature type="disulfide bond" evidence="3">
    <location>
        <begin position="351"/>
        <end position="360"/>
    </location>
</feature>
<dbReference type="SMART" id="SM00181">
    <property type="entry name" value="EGF"/>
    <property type="match status" value="5"/>
</dbReference>
<feature type="chain" id="PRO_5019094742" evidence="4">
    <location>
        <begin position="17"/>
        <end position="559"/>
    </location>
</feature>
<feature type="signal peptide" evidence="4">
    <location>
        <begin position="1"/>
        <end position="16"/>
    </location>
</feature>
<feature type="disulfide bond" evidence="3">
    <location>
        <begin position="542"/>
        <end position="551"/>
    </location>
</feature>
<dbReference type="AlphaFoldDB" id="A0A423U6B7"/>
<name>A0A423U6B7_PENVA</name>
<dbReference type="EMBL" id="QCYY01000579">
    <property type="protein sequence ID" value="ROT84232.1"/>
    <property type="molecule type" value="Genomic_DNA"/>
</dbReference>
<dbReference type="PROSITE" id="PS00022">
    <property type="entry name" value="EGF_1"/>
    <property type="match status" value="5"/>
</dbReference>
<feature type="domain" description="EGF-like" evidence="5">
    <location>
        <begin position="422"/>
        <end position="454"/>
    </location>
</feature>
<gene>
    <name evidence="6" type="ORF">C7M84_022584</name>
</gene>
<dbReference type="GO" id="GO:0009986">
    <property type="term" value="C:cell surface"/>
    <property type="evidence" value="ECO:0007669"/>
    <property type="project" value="TreeGrafter"/>
</dbReference>
<dbReference type="InterPro" id="IPR000742">
    <property type="entry name" value="EGF"/>
</dbReference>
<accession>A0A423U6B7</accession>
<dbReference type="Pfam" id="PF07974">
    <property type="entry name" value="EGF_2"/>
    <property type="match status" value="1"/>
</dbReference>
<feature type="domain" description="EGF-like" evidence="5">
    <location>
        <begin position="230"/>
        <end position="270"/>
    </location>
</feature>
<evidence type="ECO:0000313" key="7">
    <source>
        <dbReference type="Proteomes" id="UP000283509"/>
    </source>
</evidence>
<proteinExistence type="predicted"/>
<sequence length="559" mass="62067">MWNLATWLCVAVLATAREQRFDRLYKGRPENEIDTRLDRGGCDDAPTPIKNARIRILSARPEYHAVAECLPLHRTAINTTSLTMNCVDNKWHVVNFPEGSSVSCQPWCKPGCRHGKCKVKRNGLGTYCKCFPTYSGKTCENIGCRSLPLVTRAVVRWVKSKDSSEESSMCGRMPCGSKAMALCWRGSFFNVPGLDEALQGAKRPRRASFKCVNGHWRFEVPRRNILLPFDVAACEYVCYPPCQNDGTCLLTRHGYKECFCAKGFAGPQCQYRKCTNLLFHGGKMNLGRHAYTPIVRKDCPTGYIHTSTGTNTYVEKCVDGIWVTPEGKCVPVCERPCQNGGSCVAPNYCLCPPGFSGDLCERMSCINALTPTIAHAIYINEGHSLTIKCQPGFKFPSGKMSMTFDCVNGEWDFVTKRPQSCFADCSEAPCQHGGTCISPNKCKCTSFYTGDQCEHERCINPPKLLCNALGNFSSSSRLEYRIDCDPGYRLLDGSSHILASCRAGVWDFDLGFKASMDVRCRPVCSPPCLNGGRCVNKNTCHCPEGFLGDHCERRALLLI</sequence>
<keyword evidence="2 3" id="KW-1015">Disulfide bond</keyword>
<dbReference type="STRING" id="6689.A0A423U6B7"/>
<evidence type="ECO:0000256" key="3">
    <source>
        <dbReference type="PROSITE-ProRule" id="PRU00076"/>
    </source>
</evidence>
<feature type="disulfide bond" evidence="3">
    <location>
        <begin position="524"/>
        <end position="534"/>
    </location>
</feature>
<feature type="disulfide bond" evidence="3">
    <location>
        <begin position="444"/>
        <end position="453"/>
    </location>
</feature>
<protein>
    <submittedName>
        <fullName evidence="6">Putative hemolectin</fullName>
    </submittedName>
</protein>
<dbReference type="Proteomes" id="UP000283509">
    <property type="component" value="Unassembled WGS sequence"/>
</dbReference>
<dbReference type="PROSITE" id="PS50026">
    <property type="entry name" value="EGF_3"/>
    <property type="match status" value="4"/>
</dbReference>
<keyword evidence="7" id="KW-1185">Reference proteome</keyword>
<dbReference type="SUPFAM" id="SSF57196">
    <property type="entry name" value="EGF/Laminin"/>
    <property type="match status" value="3"/>
</dbReference>
<evidence type="ECO:0000256" key="1">
    <source>
        <dbReference type="ARBA" id="ARBA00022729"/>
    </source>
</evidence>